<feature type="compositionally biased region" description="Polar residues" evidence="2">
    <location>
        <begin position="660"/>
        <end position="679"/>
    </location>
</feature>
<organism evidence="3 4">
    <name type="scientific">Labeo rohita</name>
    <name type="common">Indian major carp</name>
    <name type="synonym">Cyprinus rohita</name>
    <dbReference type="NCBI Taxonomy" id="84645"/>
    <lineage>
        <taxon>Eukaryota</taxon>
        <taxon>Metazoa</taxon>
        <taxon>Chordata</taxon>
        <taxon>Craniata</taxon>
        <taxon>Vertebrata</taxon>
        <taxon>Euteleostomi</taxon>
        <taxon>Actinopterygii</taxon>
        <taxon>Neopterygii</taxon>
        <taxon>Teleostei</taxon>
        <taxon>Ostariophysi</taxon>
        <taxon>Cypriniformes</taxon>
        <taxon>Cyprinidae</taxon>
        <taxon>Labeoninae</taxon>
        <taxon>Labeonini</taxon>
        <taxon>Labeo</taxon>
    </lineage>
</organism>
<sequence>METMEIMDPESQMTALLDDDTLAEEEEQLNDEVEDLSNSLREVVQDGAVKPRLHCLMMDPSFSMVTVQSEDSGIVWETASSRCSTPWASEFNAPASELGYSCCGSGTAGRIVFIMDEELMSRRKRKPKSEKSKTRPPVSHEILAEADRPAMVEVSMPNVTPENGTEEHKTADLKEEKHQRLFSLVSEGSEILNIIAPPKVSTVDEEESKGLEDNLYYLEETPAVKSPEIPDEPELDIYTENSEMEKNVSVIPEPAVQIPFPPIQVSRRGQASEDYFEKFTLLDHRAPSEAAPVEDTQQETEDKFTEEHDKAVYPEAEPGSGLSGVSSAVSMLDISGEHLDDVFYGGGSEPPTAASVGEKEREFSRSSLKESGSALFGSEESVLTPIYLPEGPPKIIDPNLLEEPKALAFLYSDLYADAVGIRKKQEEDVESVTSEKSFHSQESDSEDRGYLEKFVLKVETLAGVTAELRPEERHDPFGLAGYPVYHKEEEEHQAEEHEEITDFFRNSASSSPCEPVDFEQLEKEEKIETVRTPRVTFKDEAPKIKTERQVSDHPSLADDTDFSDEFLPVEISENCPAWEDSLPTVVRAPVKSTSTRTGELKKKPKSLNDKSSPAPVQTQNTIRPIIPRHKPFLDLSPLLPVQTEDEKETTDGEKEKENPSSDASSSTKLEVSNQDSSISGEIPDVTDSTEESRDNKNPTNLLREDSA</sequence>
<evidence type="ECO:0000256" key="2">
    <source>
        <dbReference type="SAM" id="MobiDB-lite"/>
    </source>
</evidence>
<protein>
    <submittedName>
        <fullName evidence="3">Cardiomyopathy-associated protein 5</fullName>
    </submittedName>
</protein>
<feature type="coiled-coil region" evidence="1">
    <location>
        <begin position="19"/>
        <end position="46"/>
    </location>
</feature>
<feature type="compositionally biased region" description="Basic and acidic residues" evidence="2">
    <location>
        <begin position="520"/>
        <end position="551"/>
    </location>
</feature>
<reference evidence="3 4" key="1">
    <citation type="submission" date="2022-01" db="EMBL/GenBank/DDBJ databases">
        <title>A high-quality chromosome-level genome assembly of rohu carp, Labeo rohita.</title>
        <authorList>
            <person name="Arick M.A. II"/>
            <person name="Hsu C.-Y."/>
            <person name="Magbanua Z."/>
            <person name="Pechanova O."/>
            <person name="Grover C."/>
            <person name="Miller E."/>
            <person name="Thrash A."/>
            <person name="Ezzel L."/>
            <person name="Alam S."/>
            <person name="Benzie J."/>
            <person name="Hamilton M."/>
            <person name="Karsi A."/>
            <person name="Lawrence M.L."/>
            <person name="Peterson D.G."/>
        </authorList>
    </citation>
    <scope>NUCLEOTIDE SEQUENCE [LARGE SCALE GENOMIC DNA]</scope>
    <source>
        <strain evidence="4">BAU-BD-2019</strain>
        <tissue evidence="3">Blood</tissue>
    </source>
</reference>
<proteinExistence type="predicted"/>
<comment type="caution">
    <text evidence="3">The sequence shown here is derived from an EMBL/GenBank/DDBJ whole genome shotgun (WGS) entry which is preliminary data.</text>
</comment>
<accession>A0ABQ8KZN8</accession>
<gene>
    <name evidence="3" type="ORF">H4Q32_024668</name>
</gene>
<feature type="region of interest" description="Disordered" evidence="2">
    <location>
        <begin position="489"/>
        <end position="561"/>
    </location>
</feature>
<dbReference type="EMBL" id="JACTAM010002694">
    <property type="protein sequence ID" value="KAI2643929.1"/>
    <property type="molecule type" value="Genomic_DNA"/>
</dbReference>
<feature type="compositionally biased region" description="Basic and acidic residues" evidence="2">
    <location>
        <begin position="436"/>
        <end position="447"/>
    </location>
</feature>
<feature type="compositionally biased region" description="Basic and acidic residues" evidence="2">
    <location>
        <begin position="649"/>
        <end position="659"/>
    </location>
</feature>
<keyword evidence="1" id="KW-0175">Coiled coil</keyword>
<dbReference type="Proteomes" id="UP000830375">
    <property type="component" value="Unassembled WGS sequence"/>
</dbReference>
<feature type="region of interest" description="Disordered" evidence="2">
    <location>
        <begin position="580"/>
        <end position="707"/>
    </location>
</feature>
<evidence type="ECO:0000313" key="3">
    <source>
        <dbReference type="EMBL" id="KAI2643929.1"/>
    </source>
</evidence>
<feature type="compositionally biased region" description="Acidic residues" evidence="2">
    <location>
        <begin position="491"/>
        <end position="501"/>
    </location>
</feature>
<feature type="compositionally biased region" description="Polar residues" evidence="2">
    <location>
        <begin position="609"/>
        <end position="622"/>
    </location>
</feature>
<evidence type="ECO:0000313" key="4">
    <source>
        <dbReference type="Proteomes" id="UP000830375"/>
    </source>
</evidence>
<keyword evidence="4" id="KW-1185">Reference proteome</keyword>
<feature type="region of interest" description="Disordered" evidence="2">
    <location>
        <begin position="342"/>
        <end position="364"/>
    </location>
</feature>
<feature type="compositionally biased region" description="Basic and acidic residues" evidence="2">
    <location>
        <begin position="300"/>
        <end position="312"/>
    </location>
</feature>
<feature type="region of interest" description="Disordered" evidence="2">
    <location>
        <begin position="286"/>
        <end position="325"/>
    </location>
</feature>
<feature type="compositionally biased region" description="Basic and acidic residues" evidence="2">
    <location>
        <begin position="690"/>
        <end position="707"/>
    </location>
</feature>
<name>A0ABQ8KZN8_LABRO</name>
<feature type="region of interest" description="Disordered" evidence="2">
    <location>
        <begin position="425"/>
        <end position="447"/>
    </location>
</feature>
<evidence type="ECO:0000256" key="1">
    <source>
        <dbReference type="SAM" id="Coils"/>
    </source>
</evidence>